<feature type="transmembrane region" description="Helical" evidence="5">
    <location>
        <begin position="101"/>
        <end position="125"/>
    </location>
</feature>
<organism evidence="6 7">
    <name type="scientific">Acetobacter thailandicus</name>
    <dbReference type="NCBI Taxonomy" id="1502842"/>
    <lineage>
        <taxon>Bacteria</taxon>
        <taxon>Pseudomonadati</taxon>
        <taxon>Pseudomonadota</taxon>
        <taxon>Alphaproteobacteria</taxon>
        <taxon>Acetobacterales</taxon>
        <taxon>Acetobacteraceae</taxon>
        <taxon>Acetobacter</taxon>
    </lineage>
</organism>
<evidence type="ECO:0000313" key="7">
    <source>
        <dbReference type="Proteomes" id="UP001301152"/>
    </source>
</evidence>
<evidence type="ECO:0000256" key="3">
    <source>
        <dbReference type="ARBA" id="ARBA00022989"/>
    </source>
</evidence>
<keyword evidence="7" id="KW-1185">Reference proteome</keyword>
<accession>A0ABT3QGS3</accession>
<proteinExistence type="predicted"/>
<comment type="caution">
    <text evidence="6">The sequence shown here is derived from an EMBL/GenBank/DDBJ whole genome shotgun (WGS) entry which is preliminary data.</text>
</comment>
<dbReference type="PANTHER" id="PTHR36926:SF1">
    <property type="entry name" value="COLICIN V PRODUCTION PROTEIN"/>
    <property type="match status" value="1"/>
</dbReference>
<reference evidence="6 7" key="1">
    <citation type="submission" date="2022-11" db="EMBL/GenBank/DDBJ databases">
        <title>Genome sequencing of Acetobacter type strain.</title>
        <authorList>
            <person name="Heo J."/>
            <person name="Lee D."/>
            <person name="Han B.-H."/>
            <person name="Hong S.-B."/>
            <person name="Kwon S.-W."/>
        </authorList>
    </citation>
    <scope>NUCLEOTIDE SEQUENCE [LARGE SCALE GENOMIC DNA]</scope>
    <source>
        <strain evidence="6 7">KACC 21253</strain>
    </source>
</reference>
<keyword evidence="3 5" id="KW-1133">Transmembrane helix</keyword>
<feature type="transmembrane region" description="Helical" evidence="5">
    <location>
        <begin position="6"/>
        <end position="21"/>
    </location>
</feature>
<evidence type="ECO:0000256" key="5">
    <source>
        <dbReference type="SAM" id="Phobius"/>
    </source>
</evidence>
<name>A0ABT3QGS3_9PROT</name>
<evidence type="ECO:0000256" key="4">
    <source>
        <dbReference type="ARBA" id="ARBA00023136"/>
    </source>
</evidence>
<sequence>MAAIDIIALVLVTLSVLHGLIRGFARQALGIGGWVIALLLACRYYTNLIPWTRSFIHDHTVADITAFISLMLVLLVVASFASSLIVRVIHQSALQGLDHTLGALFGLARGVLLVLLLFVSAQWLLPPEDIHDIENKGKFTPYIRMGVAYIQPFMPDFTTKGVAPDRTAGHDATL</sequence>
<keyword evidence="2 5" id="KW-0812">Transmembrane</keyword>
<dbReference type="Pfam" id="PF02674">
    <property type="entry name" value="Colicin_V"/>
    <property type="match status" value="1"/>
</dbReference>
<dbReference type="RefSeq" id="WP_173560212.1">
    <property type="nucleotide sequence ID" value="NZ_JAPIUZ010000006.1"/>
</dbReference>
<protein>
    <submittedName>
        <fullName evidence="6">CvpA family protein</fullName>
    </submittedName>
</protein>
<feature type="transmembrane region" description="Helical" evidence="5">
    <location>
        <begin position="28"/>
        <end position="46"/>
    </location>
</feature>
<dbReference type="EMBL" id="JAPIUZ010000006">
    <property type="protein sequence ID" value="MCX2564478.1"/>
    <property type="molecule type" value="Genomic_DNA"/>
</dbReference>
<gene>
    <name evidence="6" type="ORF">OQ497_10985</name>
</gene>
<evidence type="ECO:0000313" key="6">
    <source>
        <dbReference type="EMBL" id="MCX2564478.1"/>
    </source>
</evidence>
<dbReference type="InterPro" id="IPR052719">
    <property type="entry name" value="CvpA-like"/>
</dbReference>
<dbReference type="Proteomes" id="UP001301152">
    <property type="component" value="Unassembled WGS sequence"/>
</dbReference>
<feature type="transmembrane region" description="Helical" evidence="5">
    <location>
        <begin position="66"/>
        <end position="89"/>
    </location>
</feature>
<evidence type="ECO:0000256" key="2">
    <source>
        <dbReference type="ARBA" id="ARBA00022692"/>
    </source>
</evidence>
<evidence type="ECO:0000256" key="1">
    <source>
        <dbReference type="ARBA" id="ARBA00004141"/>
    </source>
</evidence>
<comment type="subcellular location">
    <subcellularLocation>
        <location evidence="1">Membrane</location>
        <topology evidence="1">Multi-pass membrane protein</topology>
    </subcellularLocation>
</comment>
<dbReference type="InterPro" id="IPR003825">
    <property type="entry name" value="Colicin-V_CvpA"/>
</dbReference>
<keyword evidence="4 5" id="KW-0472">Membrane</keyword>
<dbReference type="PANTHER" id="PTHR36926">
    <property type="entry name" value="COLICIN V PRODUCTION PROTEIN"/>
    <property type="match status" value="1"/>
</dbReference>